<feature type="compositionally biased region" description="Basic and acidic residues" evidence="1">
    <location>
        <begin position="237"/>
        <end position="251"/>
    </location>
</feature>
<feature type="region of interest" description="Disordered" evidence="1">
    <location>
        <begin position="136"/>
        <end position="196"/>
    </location>
</feature>
<feature type="region of interest" description="Disordered" evidence="1">
    <location>
        <begin position="212"/>
        <end position="302"/>
    </location>
</feature>
<feature type="compositionally biased region" description="Basic residues" evidence="1">
    <location>
        <begin position="161"/>
        <end position="180"/>
    </location>
</feature>
<feature type="compositionally biased region" description="Gly residues" evidence="1">
    <location>
        <begin position="136"/>
        <end position="150"/>
    </location>
</feature>
<proteinExistence type="predicted"/>
<feature type="compositionally biased region" description="Basic and acidic residues" evidence="1">
    <location>
        <begin position="1"/>
        <end position="14"/>
    </location>
</feature>
<dbReference type="EMBL" id="GDJX01025941">
    <property type="protein sequence ID" value="JAT41995.1"/>
    <property type="molecule type" value="Transcribed_RNA"/>
</dbReference>
<gene>
    <name evidence="2" type="primary">xseA_1</name>
    <name evidence="2" type="ORF">g.110781</name>
</gene>
<organism evidence="2">
    <name type="scientific">Anthurium amnicola</name>
    <dbReference type="NCBI Taxonomy" id="1678845"/>
    <lineage>
        <taxon>Eukaryota</taxon>
        <taxon>Viridiplantae</taxon>
        <taxon>Streptophyta</taxon>
        <taxon>Embryophyta</taxon>
        <taxon>Tracheophyta</taxon>
        <taxon>Spermatophyta</taxon>
        <taxon>Magnoliopsida</taxon>
        <taxon>Liliopsida</taxon>
        <taxon>Araceae</taxon>
        <taxon>Pothoideae</taxon>
        <taxon>Potheae</taxon>
        <taxon>Anthurium</taxon>
    </lineage>
</organism>
<evidence type="ECO:0000256" key="1">
    <source>
        <dbReference type="SAM" id="MobiDB-lite"/>
    </source>
</evidence>
<feature type="region of interest" description="Disordered" evidence="1">
    <location>
        <begin position="1"/>
        <end position="42"/>
    </location>
</feature>
<name>A0A1D1XHV7_9ARAE</name>
<protein>
    <submittedName>
        <fullName evidence="2">Exodeoxyribonuclease 7 large subunit</fullName>
    </submittedName>
</protein>
<accession>A0A1D1XHV7</accession>
<sequence length="302" mass="34280">ETLQLSREREREYPNRVGVRGGRGRNHNNGRRTPRESESAWKSGRRSIYTGGSWQRAVAKKTRVLSPPSLLFLPRCSATTAVFSGGGPSQLLSFSWFYHLPCHGRLCCWRCWAAGEEEVLGRVARPVLCPPLGGGAGRDGDTVRGGGVQGRGPCRVDHHRDPKLHRLGRIQHLQSRRHTSVRVQQAVPQRGGGEQDRLQELQRQLEHGHLHLRQRLRHPQDRRPPLLPLRHPRPLRPRPEGRHQRPREGVPRRSGPFPRDIPGFFFLRPHGDVSGGRRSDSHPLRRRRPTAGEQPRCPGVLC</sequence>
<feature type="compositionally biased region" description="Basic residues" evidence="1">
    <location>
        <begin position="22"/>
        <end position="32"/>
    </location>
</feature>
<reference evidence="2" key="1">
    <citation type="submission" date="2015-07" db="EMBL/GenBank/DDBJ databases">
        <title>Transcriptome Assembly of Anthurium amnicola.</title>
        <authorList>
            <person name="Suzuki J."/>
        </authorList>
    </citation>
    <scope>NUCLEOTIDE SEQUENCE</scope>
</reference>
<evidence type="ECO:0000313" key="2">
    <source>
        <dbReference type="EMBL" id="JAT41995.1"/>
    </source>
</evidence>
<feature type="compositionally biased region" description="Basic and acidic residues" evidence="1">
    <location>
        <begin position="269"/>
        <end position="283"/>
    </location>
</feature>
<feature type="non-terminal residue" evidence="2">
    <location>
        <position position="1"/>
    </location>
</feature>
<dbReference type="AlphaFoldDB" id="A0A1D1XHV7"/>